<dbReference type="InParanoid" id="A0A251V903"/>
<reference evidence="1" key="3">
    <citation type="submission" date="2020-06" db="EMBL/GenBank/DDBJ databases">
        <title>Helianthus annuus Genome sequencing and assembly Release 2.</title>
        <authorList>
            <person name="Gouzy J."/>
            <person name="Langlade N."/>
            <person name="Munos S."/>
        </authorList>
    </citation>
    <scope>NUCLEOTIDE SEQUENCE</scope>
    <source>
        <tissue evidence="1">Leaves</tissue>
    </source>
</reference>
<keyword evidence="3" id="KW-1185">Reference proteome</keyword>
<reference evidence="2" key="2">
    <citation type="submission" date="2017-02" db="EMBL/GenBank/DDBJ databases">
        <title>Sunflower complete genome.</title>
        <authorList>
            <person name="Langlade N."/>
            <person name="Munos S."/>
        </authorList>
    </citation>
    <scope>NUCLEOTIDE SEQUENCE [LARGE SCALE GENOMIC DNA]</scope>
    <source>
        <tissue evidence="2">Leaves</tissue>
    </source>
</reference>
<dbReference type="AlphaFoldDB" id="A0A251V903"/>
<name>A0A251V903_HELAN</name>
<accession>A0A251V903</accession>
<gene>
    <name evidence="2" type="ORF">HannXRQ_Chr03g0079221</name>
    <name evidence="1" type="ORF">HanXRQr2_Chr03g0094951</name>
</gene>
<protein>
    <submittedName>
        <fullName evidence="2">Uncharacterized protein</fullName>
    </submittedName>
</protein>
<reference evidence="1 3" key="1">
    <citation type="journal article" date="2017" name="Nature">
        <title>The sunflower genome provides insights into oil metabolism, flowering and Asterid evolution.</title>
        <authorList>
            <person name="Badouin H."/>
            <person name="Gouzy J."/>
            <person name="Grassa C.J."/>
            <person name="Murat F."/>
            <person name="Staton S.E."/>
            <person name="Cottret L."/>
            <person name="Lelandais-Briere C."/>
            <person name="Owens G.L."/>
            <person name="Carrere S."/>
            <person name="Mayjonade B."/>
            <person name="Legrand L."/>
            <person name="Gill N."/>
            <person name="Kane N.C."/>
            <person name="Bowers J.E."/>
            <person name="Hubner S."/>
            <person name="Bellec A."/>
            <person name="Berard A."/>
            <person name="Berges H."/>
            <person name="Blanchet N."/>
            <person name="Boniface M.C."/>
            <person name="Brunel D."/>
            <person name="Catrice O."/>
            <person name="Chaidir N."/>
            <person name="Claudel C."/>
            <person name="Donnadieu C."/>
            <person name="Faraut T."/>
            <person name="Fievet G."/>
            <person name="Helmstetter N."/>
            <person name="King M."/>
            <person name="Knapp S.J."/>
            <person name="Lai Z."/>
            <person name="Le Paslier M.C."/>
            <person name="Lippi Y."/>
            <person name="Lorenzon L."/>
            <person name="Mandel J.R."/>
            <person name="Marage G."/>
            <person name="Marchand G."/>
            <person name="Marquand E."/>
            <person name="Bret-Mestries E."/>
            <person name="Morien E."/>
            <person name="Nambeesan S."/>
            <person name="Nguyen T."/>
            <person name="Pegot-Espagnet P."/>
            <person name="Pouilly N."/>
            <person name="Raftis F."/>
            <person name="Sallet E."/>
            <person name="Schiex T."/>
            <person name="Thomas J."/>
            <person name="Vandecasteele C."/>
            <person name="Vares D."/>
            <person name="Vear F."/>
            <person name="Vautrin S."/>
            <person name="Crespi M."/>
            <person name="Mangin B."/>
            <person name="Burke J.M."/>
            <person name="Salse J."/>
            <person name="Munos S."/>
            <person name="Vincourt P."/>
            <person name="Rieseberg L.H."/>
            <person name="Langlade N.B."/>
        </authorList>
    </citation>
    <scope>NUCLEOTIDE SEQUENCE [LARGE SCALE GENOMIC DNA]</scope>
    <source>
        <strain evidence="3">cv. SF193</strain>
        <tissue evidence="1">Leaves</tissue>
    </source>
</reference>
<dbReference type="Proteomes" id="UP000215914">
    <property type="component" value="Chromosome 3"/>
</dbReference>
<dbReference type="EMBL" id="CM007892">
    <property type="protein sequence ID" value="OTG31759.1"/>
    <property type="molecule type" value="Genomic_DNA"/>
</dbReference>
<proteinExistence type="predicted"/>
<sequence>MGMDRHQTTLDYVVAQQIFWEILFRDALRELKDLARYGTFSRCTSYEVIQVKGCDFFLDESQFLNCV</sequence>
<evidence type="ECO:0000313" key="2">
    <source>
        <dbReference type="EMBL" id="OTG31759.1"/>
    </source>
</evidence>
<evidence type="ECO:0000313" key="3">
    <source>
        <dbReference type="Proteomes" id="UP000215914"/>
    </source>
</evidence>
<organism evidence="2 3">
    <name type="scientific">Helianthus annuus</name>
    <name type="common">Common sunflower</name>
    <dbReference type="NCBI Taxonomy" id="4232"/>
    <lineage>
        <taxon>Eukaryota</taxon>
        <taxon>Viridiplantae</taxon>
        <taxon>Streptophyta</taxon>
        <taxon>Embryophyta</taxon>
        <taxon>Tracheophyta</taxon>
        <taxon>Spermatophyta</taxon>
        <taxon>Magnoliopsida</taxon>
        <taxon>eudicotyledons</taxon>
        <taxon>Gunneridae</taxon>
        <taxon>Pentapetalae</taxon>
        <taxon>asterids</taxon>
        <taxon>campanulids</taxon>
        <taxon>Asterales</taxon>
        <taxon>Asteraceae</taxon>
        <taxon>Asteroideae</taxon>
        <taxon>Heliantheae alliance</taxon>
        <taxon>Heliantheae</taxon>
        <taxon>Helianthus</taxon>
    </lineage>
</organism>
<dbReference type="Gramene" id="mRNA:HanXRQr2_Chr03g0094951">
    <property type="protein sequence ID" value="mRNA:HanXRQr2_Chr03g0094951"/>
    <property type="gene ID" value="HanXRQr2_Chr03g0094951"/>
</dbReference>
<dbReference type="EMBL" id="MNCJ02000318">
    <property type="protein sequence ID" value="KAF5813158.1"/>
    <property type="molecule type" value="Genomic_DNA"/>
</dbReference>
<evidence type="ECO:0000313" key="1">
    <source>
        <dbReference type="EMBL" id="KAF5813158.1"/>
    </source>
</evidence>